<organism evidence="2 3">
    <name type="scientific">Thraustotheca clavata</name>
    <dbReference type="NCBI Taxonomy" id="74557"/>
    <lineage>
        <taxon>Eukaryota</taxon>
        <taxon>Sar</taxon>
        <taxon>Stramenopiles</taxon>
        <taxon>Oomycota</taxon>
        <taxon>Saprolegniomycetes</taxon>
        <taxon>Saprolegniales</taxon>
        <taxon>Achlyaceae</taxon>
        <taxon>Thraustotheca</taxon>
    </lineage>
</organism>
<proteinExistence type="predicted"/>
<dbReference type="SMART" id="SM00239">
    <property type="entry name" value="C2"/>
    <property type="match status" value="1"/>
</dbReference>
<dbReference type="EMBL" id="JNBS01001873">
    <property type="protein sequence ID" value="OQR97986.1"/>
    <property type="molecule type" value="Genomic_DNA"/>
</dbReference>
<sequence length="230" mass="26375">MVATTEPTRRLRIEIFRATNLPPSHPDAATSDPYVFIQLGKNQWQSQVARKTLNPSWHDQVCEFFVSDSESTSDLELKIWINDLDTIALEDALGSISLPLEKWTEGWVSTFVVSVWENQRLAPGVNRWSKDYLSTKCGDRMPWSGPENAANLFKDAVPPIPINYQAKGPWKFLLNHGDINGWMYATSFKGPWKKTMAKHHTVRCREWTNEYVLCPTTTINPTPSQKDFEF</sequence>
<gene>
    <name evidence="2" type="ORF">THRCLA_06804</name>
</gene>
<dbReference type="InterPro" id="IPR051634">
    <property type="entry name" value="Extended_Synaptotagmin"/>
</dbReference>
<evidence type="ECO:0000313" key="3">
    <source>
        <dbReference type="Proteomes" id="UP000243217"/>
    </source>
</evidence>
<evidence type="ECO:0000313" key="2">
    <source>
        <dbReference type="EMBL" id="OQR97986.1"/>
    </source>
</evidence>
<dbReference type="Proteomes" id="UP000243217">
    <property type="component" value="Unassembled WGS sequence"/>
</dbReference>
<feature type="domain" description="C2" evidence="1">
    <location>
        <begin position="1"/>
        <end position="117"/>
    </location>
</feature>
<dbReference type="PROSITE" id="PS50004">
    <property type="entry name" value="C2"/>
    <property type="match status" value="1"/>
</dbReference>
<dbReference type="PANTHER" id="PTHR45761">
    <property type="entry name" value="EXTENDED SYNAPTOTAGMIN-LIKE PROTEIN 2, ISOFORM C"/>
    <property type="match status" value="1"/>
</dbReference>
<dbReference type="AlphaFoldDB" id="A0A1V9ZJ40"/>
<reference evidence="2 3" key="1">
    <citation type="journal article" date="2014" name="Genome Biol. Evol.">
        <title>The secreted proteins of Achlya hypogyna and Thraustotheca clavata identify the ancestral oomycete secretome and reveal gene acquisitions by horizontal gene transfer.</title>
        <authorList>
            <person name="Misner I."/>
            <person name="Blouin N."/>
            <person name="Leonard G."/>
            <person name="Richards T.A."/>
            <person name="Lane C.E."/>
        </authorList>
    </citation>
    <scope>NUCLEOTIDE SEQUENCE [LARGE SCALE GENOMIC DNA]</scope>
    <source>
        <strain evidence="2 3">ATCC 34112</strain>
    </source>
</reference>
<dbReference type="SUPFAM" id="SSF49562">
    <property type="entry name" value="C2 domain (Calcium/lipid-binding domain, CaLB)"/>
    <property type="match status" value="1"/>
</dbReference>
<dbReference type="InterPro" id="IPR000008">
    <property type="entry name" value="C2_dom"/>
</dbReference>
<dbReference type="InterPro" id="IPR035892">
    <property type="entry name" value="C2_domain_sf"/>
</dbReference>
<accession>A0A1V9ZJ40</accession>
<dbReference type="PANTHER" id="PTHR45761:SF1">
    <property type="entry name" value="EXTENDED SYNAPTOTAGMIN-LIKE PROTEIN 2, ISOFORM C"/>
    <property type="match status" value="1"/>
</dbReference>
<name>A0A1V9ZJ40_9STRA</name>
<protein>
    <recommendedName>
        <fullName evidence="1">C2 domain-containing protein</fullName>
    </recommendedName>
</protein>
<keyword evidence="3" id="KW-1185">Reference proteome</keyword>
<comment type="caution">
    <text evidence="2">The sequence shown here is derived from an EMBL/GenBank/DDBJ whole genome shotgun (WGS) entry which is preliminary data.</text>
</comment>
<evidence type="ECO:0000259" key="1">
    <source>
        <dbReference type="PROSITE" id="PS50004"/>
    </source>
</evidence>
<dbReference type="OrthoDB" id="67700at2759"/>
<dbReference type="Gene3D" id="2.60.40.150">
    <property type="entry name" value="C2 domain"/>
    <property type="match status" value="1"/>
</dbReference>
<dbReference type="Pfam" id="PF00168">
    <property type="entry name" value="C2"/>
    <property type="match status" value="1"/>
</dbReference>
<dbReference type="STRING" id="74557.A0A1V9ZJ40"/>
<dbReference type="CDD" id="cd00030">
    <property type="entry name" value="C2"/>
    <property type="match status" value="1"/>
</dbReference>